<keyword evidence="2 5" id="KW-0812">Transmembrane</keyword>
<keyword evidence="4 5" id="KW-0472">Membrane</keyword>
<dbReference type="InterPro" id="IPR014729">
    <property type="entry name" value="Rossmann-like_a/b/a_fold"/>
</dbReference>
<accession>A0A8U0AB67</accession>
<feature type="transmembrane region" description="Helical" evidence="5">
    <location>
        <begin position="102"/>
        <end position="123"/>
    </location>
</feature>
<protein>
    <submittedName>
        <fullName evidence="8">Amino acid permease</fullName>
    </submittedName>
</protein>
<dbReference type="AlphaFoldDB" id="A0A8U0AB67"/>
<feature type="transmembrane region" description="Helical" evidence="5">
    <location>
        <begin position="258"/>
        <end position="281"/>
    </location>
</feature>
<proteinExistence type="predicted"/>
<evidence type="ECO:0000256" key="3">
    <source>
        <dbReference type="ARBA" id="ARBA00022989"/>
    </source>
</evidence>
<evidence type="ECO:0000256" key="4">
    <source>
        <dbReference type="ARBA" id="ARBA00023136"/>
    </source>
</evidence>
<sequence length="812" mass="87918">MSNDDGLPGHSHDEELARDLSLFDITMIGLGAMIGAGIFVLTGLAAGQAGPALVMAFAFNGFITIFTGMVYAELGSAIPEAGGGYLWVREALGRSQAFLAGWMSWFAHAVAGSLYTLGFGAFVHLLLTEYFGIALFQPLTIGLQGVTLLSLGPDKLFAVFAGGLFTYINYRGAKETGLAGNIITIVKVAVILVLIVFGFGYIFDNPTQATGRFRPFLPRELSGVFIAMGLTFIAFEGYEIIVQSGEEVMNPKKSVPKAVFYSMSIVVTIYMLVAIVLIGSVTVTPELFGLAQEGAAEGVHGGGHLPPVPSNIEDAAVWEILGHLGELGLARAAAQIMPYGTVIILVAGVFSTLSALNATTYSSTRVSFAMGRDHVLPDMFSEVHPEQRTPYLATALSGALIIFMAVALPIEAVAAATDVMFLLLFLQVNYAAIVIRREWGDEIDYGYIMPWFPYVPIVGIVTKLFLAVYLFNYSPLAWYGAIAWILVGFGIYFLYSRRRVRETAIAEETRLITEERAGEGRGYQVLIPLSDPENTAQLIRTGSAVARHMDGEILLTSVATVPDQTPLSEGRHYADEQQEILDDAMRYVPEDVPAHQTVTIGHDVAKSINNVAYQRDSDLVLLGWRGERKRFSDYVLGSTIDTVVENAECDVSVVKTDGAPESSRVLVPLADGPNTQLAETFAAAYARAGADVMFFHVVTDDTGDDAESFLTEKQTTLAEEDLNSSITVQEGEDITQTILDYAREEGFDSILIGAAGEGILRRVLFGEIPETVGMRFDGEVVMVRKHRPVRSAVKQVIGKWLGKGAKTTVPDE</sequence>
<dbReference type="GeneID" id="71930049"/>
<dbReference type="InterPro" id="IPR050367">
    <property type="entry name" value="APC_superfamily"/>
</dbReference>
<dbReference type="PANTHER" id="PTHR42770">
    <property type="entry name" value="AMINO ACID TRANSPORTER-RELATED"/>
    <property type="match status" value="1"/>
</dbReference>
<dbReference type="PANTHER" id="PTHR42770:SF11">
    <property type="entry name" value="INNER MEMBRANE TRANSPORT PROTEIN YBAT"/>
    <property type="match status" value="1"/>
</dbReference>
<evidence type="ECO:0000256" key="5">
    <source>
        <dbReference type="SAM" id="Phobius"/>
    </source>
</evidence>
<feature type="domain" description="Amino acid permease/ SLC12A" evidence="6">
    <location>
        <begin position="24"/>
        <end position="502"/>
    </location>
</feature>
<feature type="domain" description="UspA" evidence="7">
    <location>
        <begin position="525"/>
        <end position="655"/>
    </location>
</feature>
<feature type="transmembrane region" description="Helical" evidence="5">
    <location>
        <begin position="389"/>
        <end position="408"/>
    </location>
</feature>
<keyword evidence="9" id="KW-1185">Reference proteome</keyword>
<feature type="transmembrane region" description="Helical" evidence="5">
    <location>
        <begin position="336"/>
        <end position="356"/>
    </location>
</feature>
<dbReference type="Pfam" id="PF00582">
    <property type="entry name" value="Usp"/>
    <property type="match status" value="2"/>
</dbReference>
<dbReference type="Gene3D" id="3.40.50.620">
    <property type="entry name" value="HUPs"/>
    <property type="match status" value="2"/>
</dbReference>
<dbReference type="SUPFAM" id="SSF52402">
    <property type="entry name" value="Adenine nucleotide alpha hydrolases-like"/>
    <property type="match status" value="2"/>
</dbReference>
<evidence type="ECO:0000259" key="6">
    <source>
        <dbReference type="Pfam" id="PF00324"/>
    </source>
</evidence>
<dbReference type="RefSeq" id="WP_247995671.1">
    <property type="nucleotide sequence ID" value="NZ_CP096022.1"/>
</dbReference>
<feature type="transmembrane region" description="Helical" evidence="5">
    <location>
        <begin position="447"/>
        <end position="470"/>
    </location>
</feature>
<feature type="transmembrane region" description="Helical" evidence="5">
    <location>
        <begin position="414"/>
        <end position="435"/>
    </location>
</feature>
<evidence type="ECO:0000313" key="8">
    <source>
        <dbReference type="EMBL" id="UPM45017.1"/>
    </source>
</evidence>
<dbReference type="CDD" id="cd00293">
    <property type="entry name" value="USP-like"/>
    <property type="match status" value="1"/>
</dbReference>
<feature type="transmembrane region" description="Helical" evidence="5">
    <location>
        <begin position="20"/>
        <end position="45"/>
    </location>
</feature>
<dbReference type="Pfam" id="PF00324">
    <property type="entry name" value="AA_permease"/>
    <property type="match status" value="1"/>
</dbReference>
<dbReference type="GO" id="GO:0055085">
    <property type="term" value="P:transmembrane transport"/>
    <property type="evidence" value="ECO:0007669"/>
    <property type="project" value="InterPro"/>
</dbReference>
<feature type="transmembrane region" description="Helical" evidence="5">
    <location>
        <begin position="476"/>
        <end position="495"/>
    </location>
</feature>
<organism evidence="8 9">
    <name type="scientific">Halocatena salina</name>
    <dbReference type="NCBI Taxonomy" id="2934340"/>
    <lineage>
        <taxon>Archaea</taxon>
        <taxon>Methanobacteriati</taxon>
        <taxon>Methanobacteriota</taxon>
        <taxon>Stenosarchaea group</taxon>
        <taxon>Halobacteria</taxon>
        <taxon>Halobacteriales</taxon>
        <taxon>Natronomonadaceae</taxon>
        <taxon>Halocatena</taxon>
    </lineage>
</organism>
<dbReference type="InterPro" id="IPR004841">
    <property type="entry name" value="AA-permease/SLC12A_dom"/>
</dbReference>
<dbReference type="Proteomes" id="UP000831768">
    <property type="component" value="Plasmid unnamed3"/>
</dbReference>
<feature type="domain" description="UspA" evidence="7">
    <location>
        <begin position="664"/>
        <end position="784"/>
    </location>
</feature>
<feature type="transmembrane region" description="Helical" evidence="5">
    <location>
        <begin position="185"/>
        <end position="203"/>
    </location>
</feature>
<dbReference type="Gene3D" id="1.20.1740.10">
    <property type="entry name" value="Amino acid/polyamine transporter I"/>
    <property type="match status" value="1"/>
</dbReference>
<dbReference type="KEGG" id="haad:MW046_18340"/>
<keyword evidence="8" id="KW-0614">Plasmid</keyword>
<evidence type="ECO:0000313" key="9">
    <source>
        <dbReference type="Proteomes" id="UP000831768"/>
    </source>
</evidence>
<comment type="subcellular location">
    <subcellularLocation>
        <location evidence="1">Membrane</location>
        <topology evidence="1">Multi-pass membrane protein</topology>
    </subcellularLocation>
</comment>
<feature type="transmembrane region" description="Helical" evidence="5">
    <location>
        <begin position="223"/>
        <end position="242"/>
    </location>
</feature>
<feature type="transmembrane region" description="Helical" evidence="5">
    <location>
        <begin position="52"/>
        <end position="72"/>
    </location>
</feature>
<keyword evidence="3 5" id="KW-1133">Transmembrane helix</keyword>
<gene>
    <name evidence="8" type="ORF">MW046_18340</name>
</gene>
<geneLocation type="plasmid" evidence="8 9">
    <name>unnamed3</name>
</geneLocation>
<reference evidence="8" key="1">
    <citation type="submission" date="2022-04" db="EMBL/GenBank/DDBJ databases">
        <title>Halocatena sp. nov., isolated from a salt lake.</title>
        <authorList>
            <person name="Cui H.-L."/>
        </authorList>
    </citation>
    <scope>NUCLEOTIDE SEQUENCE</scope>
    <source>
        <strain evidence="8">AD-1</strain>
        <plasmid evidence="8">unnamed3</plasmid>
    </source>
</reference>
<dbReference type="InterPro" id="IPR006016">
    <property type="entry name" value="UspA"/>
</dbReference>
<dbReference type="EMBL" id="CP096022">
    <property type="protein sequence ID" value="UPM45017.1"/>
    <property type="molecule type" value="Genomic_DNA"/>
</dbReference>
<dbReference type="GO" id="GO:0016020">
    <property type="term" value="C:membrane"/>
    <property type="evidence" value="ECO:0007669"/>
    <property type="project" value="UniProtKB-SubCell"/>
</dbReference>
<evidence type="ECO:0000256" key="2">
    <source>
        <dbReference type="ARBA" id="ARBA00022692"/>
    </source>
</evidence>
<name>A0A8U0AB67_9EURY</name>
<evidence type="ECO:0000259" key="7">
    <source>
        <dbReference type="Pfam" id="PF00582"/>
    </source>
</evidence>
<evidence type="ECO:0000256" key="1">
    <source>
        <dbReference type="ARBA" id="ARBA00004141"/>
    </source>
</evidence>